<dbReference type="GeneID" id="117365693"/>
<dbReference type="PROSITE" id="PS51462">
    <property type="entry name" value="NUDIX"/>
    <property type="match status" value="1"/>
</dbReference>
<name>A0A6P8S289_GEOSA</name>
<dbReference type="InterPro" id="IPR000086">
    <property type="entry name" value="NUDIX_hydrolase_dom"/>
</dbReference>
<evidence type="ECO:0000313" key="7">
    <source>
        <dbReference type="RefSeq" id="XP_033812265.1"/>
    </source>
</evidence>
<dbReference type="FunCoup" id="A0A6P8S289">
    <property type="interactions" value="391"/>
</dbReference>
<dbReference type="RefSeq" id="XP_033812265.1">
    <property type="nucleotide sequence ID" value="XM_033956374.1"/>
</dbReference>
<feature type="domain" description="Nudix hydrolase" evidence="5">
    <location>
        <begin position="146"/>
        <end position="307"/>
    </location>
</feature>
<sequence length="322" mass="35869">MPAYQKEDYQDGFVTTGPEGAACSLSSIPGAVMDPEISIMFQCPFQGGLTEDMVRVEISPRYNRRILPEYEPQIAAIWENCCCNKPWLFNGSKFRVHSVAMERGVLIFRFGLTCYRDFIGTNWSSQAAYLQQRGQVDFEDSQAYLAEPLGVGAMLQTADDYFVFLRRSSHVGEAPGLIDLPGGHPEPKAVARGIPEELISLDDLPEDLVVQELFSSILMEIRDEVNLPLSALSQPLLLGLARNTTSAGRASAEFYVRCSLTAEQVKQFYLTGGPEAEESTSIVFMKWQELLNLEKNRDIWKELCPSAKGGVRLFLSVREGCS</sequence>
<dbReference type="CTD" id="84304"/>
<gene>
    <name evidence="7" type="primary">NUDT22</name>
</gene>
<dbReference type="KEGG" id="gsh:117365693"/>
<keyword evidence="2" id="KW-0479">Metal-binding</keyword>
<accession>A0A6P8S289</accession>
<dbReference type="GO" id="GO:0046872">
    <property type="term" value="F:metal ion binding"/>
    <property type="evidence" value="ECO:0007669"/>
    <property type="project" value="UniProtKB-KW"/>
</dbReference>
<evidence type="ECO:0000256" key="4">
    <source>
        <dbReference type="ARBA" id="ARBA00022842"/>
    </source>
</evidence>
<keyword evidence="3" id="KW-0378">Hydrolase</keyword>
<dbReference type="Gene3D" id="3.90.79.10">
    <property type="entry name" value="Nucleoside Triphosphate Pyrophosphohydrolase"/>
    <property type="match status" value="1"/>
</dbReference>
<keyword evidence="4" id="KW-0460">Magnesium</keyword>
<organism evidence="6 7">
    <name type="scientific">Geotrypetes seraphini</name>
    <name type="common">Gaboon caecilian</name>
    <name type="synonym">Caecilia seraphini</name>
    <dbReference type="NCBI Taxonomy" id="260995"/>
    <lineage>
        <taxon>Eukaryota</taxon>
        <taxon>Metazoa</taxon>
        <taxon>Chordata</taxon>
        <taxon>Craniata</taxon>
        <taxon>Vertebrata</taxon>
        <taxon>Euteleostomi</taxon>
        <taxon>Amphibia</taxon>
        <taxon>Gymnophiona</taxon>
        <taxon>Geotrypetes</taxon>
    </lineage>
</organism>
<evidence type="ECO:0000259" key="5">
    <source>
        <dbReference type="PROSITE" id="PS51462"/>
    </source>
</evidence>
<dbReference type="OrthoDB" id="242473at2759"/>
<reference evidence="7" key="1">
    <citation type="submission" date="2025-08" db="UniProtKB">
        <authorList>
            <consortium name="RefSeq"/>
        </authorList>
    </citation>
    <scope>IDENTIFICATION</scope>
</reference>
<evidence type="ECO:0000256" key="2">
    <source>
        <dbReference type="ARBA" id="ARBA00022723"/>
    </source>
</evidence>
<dbReference type="PANTHER" id="PTHR31835:SF1">
    <property type="entry name" value="URIDINE DIPHOSPHATE GLUCOSE PYROPHOSPHATASE NUDT22"/>
    <property type="match status" value="1"/>
</dbReference>
<dbReference type="InterPro" id="IPR015797">
    <property type="entry name" value="NUDIX_hydrolase-like_dom_sf"/>
</dbReference>
<evidence type="ECO:0000256" key="3">
    <source>
        <dbReference type="ARBA" id="ARBA00022801"/>
    </source>
</evidence>
<evidence type="ECO:0000313" key="6">
    <source>
        <dbReference type="Proteomes" id="UP000515159"/>
    </source>
</evidence>
<dbReference type="GO" id="GO:0052751">
    <property type="term" value="F:GDP-mannose hydrolase activity"/>
    <property type="evidence" value="ECO:0007669"/>
    <property type="project" value="TreeGrafter"/>
</dbReference>
<dbReference type="InParanoid" id="A0A6P8S289"/>
<dbReference type="FunFam" id="3.90.79.10:FF:000087">
    <property type="entry name" value="Nudix (nucleoside diphosphate linked moiety X)-type motif 22"/>
    <property type="match status" value="1"/>
</dbReference>
<dbReference type="PANTHER" id="PTHR31835">
    <property type="entry name" value="URIDINE DIPHOSPHATE GLUCOSE PYROPHOSPHATASE"/>
    <property type="match status" value="1"/>
</dbReference>
<evidence type="ECO:0000256" key="1">
    <source>
        <dbReference type="ARBA" id="ARBA00001946"/>
    </source>
</evidence>
<keyword evidence="6" id="KW-1185">Reference proteome</keyword>
<dbReference type="Proteomes" id="UP000515159">
    <property type="component" value="Chromosome 8"/>
</dbReference>
<protein>
    <submittedName>
        <fullName evidence="7">Uridine diphosphate glucose pyrophosphatase NUDT22 isoform X1</fullName>
    </submittedName>
</protein>
<proteinExistence type="predicted"/>
<dbReference type="InterPro" id="IPR055295">
    <property type="entry name" value="NUDT22/NUDT9-like"/>
</dbReference>
<dbReference type="AlphaFoldDB" id="A0A6P8S289"/>
<comment type="cofactor">
    <cofactor evidence="1">
        <name>Mg(2+)</name>
        <dbReference type="ChEBI" id="CHEBI:18420"/>
    </cofactor>
</comment>
<dbReference type="SUPFAM" id="SSF55811">
    <property type="entry name" value="Nudix"/>
    <property type="match status" value="1"/>
</dbReference>